<organism evidence="2 3">
    <name type="scientific">Thauera aminoaromatica S2</name>
    <dbReference type="NCBI Taxonomy" id="1234381"/>
    <lineage>
        <taxon>Bacteria</taxon>
        <taxon>Pseudomonadati</taxon>
        <taxon>Pseudomonadota</taxon>
        <taxon>Betaproteobacteria</taxon>
        <taxon>Rhodocyclales</taxon>
        <taxon>Zoogloeaceae</taxon>
        <taxon>Thauera</taxon>
    </lineage>
</organism>
<dbReference type="AlphaFoldDB" id="N6YTK1"/>
<dbReference type="Pfam" id="PF13692">
    <property type="entry name" value="Glyco_trans_1_4"/>
    <property type="match status" value="1"/>
</dbReference>
<dbReference type="PANTHER" id="PTHR45947">
    <property type="entry name" value="SULFOQUINOVOSYL TRANSFERASE SQD2"/>
    <property type="match status" value="1"/>
</dbReference>
<evidence type="ECO:0000259" key="1">
    <source>
        <dbReference type="Pfam" id="PF13439"/>
    </source>
</evidence>
<dbReference type="SUPFAM" id="SSF53756">
    <property type="entry name" value="UDP-Glycosyltransferase/glycogen phosphorylase"/>
    <property type="match status" value="1"/>
</dbReference>
<sequence>MVAELHRRGLKAAITWLPLRAEYAPWSVPVPDPPAWANVVHVNSWLHERFLPRQLPVLATIHHATHHPSIRPYKGFVRALYHERWIAPNERRTLHRADLIVAVSRFVADTAQRTLLDRPMTVIHNGVDVGLFVPGARVRPSGAPFRLLYVGGWKRLKGVDLLAAIMRELGDSYELRYTGGAAAAPDKSSLPANMHDIGRLEGDEAVAAAMKDVDALLFPSRSEGFSLVVVEAMSCGLPVIATRGSSLVEAIADGVTGTLCIQDDVRAFAAAIRALAGDTEGHRLVRRAARARAVELFSFGKMLEEYVAAYAALLGRG</sequence>
<dbReference type="Proteomes" id="UP000013042">
    <property type="component" value="Unassembled WGS sequence"/>
</dbReference>
<protein>
    <submittedName>
        <fullName evidence="2">Group 1 glycosyl transferase</fullName>
    </submittedName>
</protein>
<dbReference type="RefSeq" id="WP_004307698.1">
    <property type="nucleotide sequence ID" value="NZ_AMXD01000053.1"/>
</dbReference>
<dbReference type="Pfam" id="PF13439">
    <property type="entry name" value="Glyco_transf_4"/>
    <property type="match status" value="1"/>
</dbReference>
<accession>N6YTK1</accession>
<dbReference type="PANTHER" id="PTHR45947:SF3">
    <property type="entry name" value="SULFOQUINOVOSYL TRANSFERASE SQD2"/>
    <property type="match status" value="1"/>
</dbReference>
<comment type="caution">
    <text evidence="2">The sequence shown here is derived from an EMBL/GenBank/DDBJ whole genome shotgun (WGS) entry which is preliminary data.</text>
</comment>
<dbReference type="InterPro" id="IPR028098">
    <property type="entry name" value="Glyco_trans_4-like_N"/>
</dbReference>
<feature type="domain" description="Glycosyltransferase subfamily 4-like N-terminal" evidence="1">
    <location>
        <begin position="38"/>
        <end position="129"/>
    </location>
</feature>
<dbReference type="GO" id="GO:0016757">
    <property type="term" value="F:glycosyltransferase activity"/>
    <property type="evidence" value="ECO:0007669"/>
    <property type="project" value="TreeGrafter"/>
</dbReference>
<name>N6YTK1_THASP</name>
<proteinExistence type="predicted"/>
<keyword evidence="2" id="KW-0808">Transferase</keyword>
<evidence type="ECO:0000313" key="3">
    <source>
        <dbReference type="Proteomes" id="UP000013042"/>
    </source>
</evidence>
<dbReference type="CDD" id="cd03801">
    <property type="entry name" value="GT4_PimA-like"/>
    <property type="match status" value="1"/>
</dbReference>
<reference evidence="2 3" key="1">
    <citation type="submission" date="2012-09" db="EMBL/GenBank/DDBJ databases">
        <title>Draft Genome Sequences of 6 Strains from Genus Thauera.</title>
        <authorList>
            <person name="Liu B."/>
            <person name="Shapleigh J.P."/>
            <person name="Frostegard A.H."/>
        </authorList>
    </citation>
    <scope>NUCLEOTIDE SEQUENCE [LARGE SCALE GENOMIC DNA]</scope>
    <source>
        <strain evidence="2 3">S2</strain>
    </source>
</reference>
<dbReference type="InterPro" id="IPR050194">
    <property type="entry name" value="Glycosyltransferase_grp1"/>
</dbReference>
<dbReference type="EMBL" id="AMXD01000053">
    <property type="protein sequence ID" value="ENO85493.1"/>
    <property type="molecule type" value="Genomic_DNA"/>
</dbReference>
<evidence type="ECO:0000313" key="2">
    <source>
        <dbReference type="EMBL" id="ENO85493.1"/>
    </source>
</evidence>
<gene>
    <name evidence="2" type="ORF">C665_10157</name>
</gene>
<dbReference type="Gene3D" id="3.40.50.2000">
    <property type="entry name" value="Glycogen Phosphorylase B"/>
    <property type="match status" value="2"/>
</dbReference>